<dbReference type="EMBL" id="LR586016">
    <property type="protein sequence ID" value="VIP00699.1"/>
    <property type="molecule type" value="Genomic_DNA"/>
</dbReference>
<dbReference type="Proteomes" id="UP000464378">
    <property type="component" value="Chromosome"/>
</dbReference>
<dbReference type="AlphaFoldDB" id="A0A6C2YHF5"/>
<name>A0A6C2YHF5_9BACT</name>
<gene>
    <name evidence="1" type="ORF">GMBLW1_32610</name>
</gene>
<sequence length="40" mass="4789">MMRNGYWGGLIPLTRGLSIRFQWMELAVDRFTILMTNSRR</sequence>
<reference evidence="1" key="1">
    <citation type="submission" date="2019-04" db="EMBL/GenBank/DDBJ databases">
        <authorList>
            <consortium name="Science for Life Laboratories"/>
        </authorList>
    </citation>
    <scope>NUCLEOTIDE SEQUENCE</scope>
    <source>
        <strain evidence="1">MBLW1</strain>
    </source>
</reference>
<protein>
    <submittedName>
        <fullName evidence="1">Uncharacterized protein</fullName>
    </submittedName>
</protein>
<accession>A0A6C2YHF5</accession>
<evidence type="ECO:0000313" key="1">
    <source>
        <dbReference type="EMBL" id="VIP00699.1"/>
    </source>
</evidence>
<evidence type="ECO:0000313" key="2">
    <source>
        <dbReference type="Proteomes" id="UP000464378"/>
    </source>
</evidence>
<dbReference type="EMBL" id="LR593887">
    <property type="protein sequence ID" value="VTR96816.1"/>
    <property type="molecule type" value="Genomic_DNA"/>
</dbReference>
<dbReference type="InParanoid" id="A0A6C2YHF5"/>
<dbReference type="KEGG" id="tim:GMBLW1_32610"/>
<keyword evidence="2" id="KW-1185">Reference proteome</keyword>
<proteinExistence type="predicted"/>
<organism evidence="1">
    <name type="scientific">Tuwongella immobilis</name>
    <dbReference type="NCBI Taxonomy" id="692036"/>
    <lineage>
        <taxon>Bacteria</taxon>
        <taxon>Pseudomonadati</taxon>
        <taxon>Planctomycetota</taxon>
        <taxon>Planctomycetia</taxon>
        <taxon>Gemmatales</taxon>
        <taxon>Gemmataceae</taxon>
        <taxon>Tuwongella</taxon>
    </lineage>
</organism>